<comment type="cofactor">
    <cofactor evidence="1">
        <name>Mg(2+)</name>
        <dbReference type="ChEBI" id="CHEBI:18420"/>
    </cofactor>
</comment>
<evidence type="ECO:0000256" key="11">
    <source>
        <dbReference type="ARBA" id="ARBA00023211"/>
    </source>
</evidence>
<dbReference type="GO" id="GO:0046872">
    <property type="term" value="F:metal ion binding"/>
    <property type="evidence" value="ECO:0007669"/>
    <property type="project" value="UniProtKB-UniRule"/>
</dbReference>
<dbReference type="Proteomes" id="UP000093267">
    <property type="component" value="Chromosome"/>
</dbReference>
<evidence type="ECO:0000256" key="6">
    <source>
        <dbReference type="ARBA" id="ARBA00022801"/>
    </source>
</evidence>
<evidence type="ECO:0000256" key="4">
    <source>
        <dbReference type="ARBA" id="ARBA00022723"/>
    </source>
</evidence>
<keyword evidence="9 13" id="KW-0051">Antiviral defense</keyword>
<dbReference type="EC" id="3.1.-.-" evidence="13"/>
<dbReference type="InterPro" id="IPR028629">
    <property type="entry name" value="Cas9"/>
</dbReference>
<dbReference type="InterPro" id="IPR033114">
    <property type="entry name" value="HNH_CAS9"/>
</dbReference>
<comment type="subunit">
    <text evidence="12 13">Monomer. Binds crRNA and tracrRNA.</text>
</comment>
<feature type="active site" description="For RuvC-like nuclease domain" evidence="13">
    <location>
        <position position="10"/>
    </location>
</feature>
<dbReference type="GO" id="GO:0003677">
    <property type="term" value="F:DNA binding"/>
    <property type="evidence" value="ECO:0007669"/>
    <property type="project" value="UniProtKB-UniRule"/>
</dbReference>
<dbReference type="RefSeq" id="WP_065937575.1">
    <property type="nucleotide sequence ID" value="NZ_CP014924.1"/>
</dbReference>
<keyword evidence="3 13" id="KW-0540">Nuclease</keyword>
<evidence type="ECO:0000256" key="5">
    <source>
        <dbReference type="ARBA" id="ARBA00022759"/>
    </source>
</evidence>
<proteinExistence type="inferred from homology"/>
<organism evidence="15 16">
    <name type="scientific">Secundilactobacillus paracollinoides</name>
    <dbReference type="NCBI Taxonomy" id="240427"/>
    <lineage>
        <taxon>Bacteria</taxon>
        <taxon>Bacillati</taxon>
        <taxon>Bacillota</taxon>
        <taxon>Bacilli</taxon>
        <taxon>Lactobacillales</taxon>
        <taxon>Lactobacillaceae</taxon>
        <taxon>Secundilactobacillus</taxon>
    </lineage>
</organism>
<evidence type="ECO:0000256" key="3">
    <source>
        <dbReference type="ARBA" id="ARBA00022722"/>
    </source>
</evidence>
<accession>A0A1B2IXP8</accession>
<evidence type="ECO:0000256" key="1">
    <source>
        <dbReference type="ARBA" id="ARBA00001946"/>
    </source>
</evidence>
<evidence type="ECO:0000256" key="2">
    <source>
        <dbReference type="ARBA" id="ARBA00005244"/>
    </source>
</evidence>
<evidence type="ECO:0000313" key="16">
    <source>
        <dbReference type="Proteomes" id="UP000093267"/>
    </source>
</evidence>
<comment type="function">
    <text evidence="13">CRISPR (clustered regularly interspaced short palindromic repeat) is an adaptive immune system that provides protection against mobile genetic elements (viruses, transposable elements and conjugative plasmids). CRISPR clusters contain spacers, sequences complementary to antecedent mobile elements, and target invading nucleic acids. CRISPR clusters are transcribed and processed into CRISPR RNA (crRNA). In type II CRISPR systems correct processing of pre-crRNA requires a trans-encoded small RNA (tracrRNA), endogenous ribonuclease 3 (rnc) and this protein. The tracrRNA serves as a guide for ribonuclease 3-aided processing of pre-crRNA. Subsequently Cas9/crRNA/tracrRNA endonucleolytically cleaves linear or circular dsDNA target complementary to the spacer; Cas9 is inactive in the absence of the 2 guide RNAs (gRNA). Cas9 recognizes the protospacer adjacent motif (PAM) in the CRISPR repeat sequences to help distinguish self versus nonself, as targets within the bacterial CRISPR locus do not have PAMs. PAM recognition is also required for catalytic activity.</text>
</comment>
<comment type="caution">
    <text evidence="13">Lacks conserved residue(s) required for the propagation of feature annotation.</text>
</comment>
<dbReference type="GO" id="GO:0004519">
    <property type="term" value="F:endonuclease activity"/>
    <property type="evidence" value="ECO:0007669"/>
    <property type="project" value="UniProtKB-UniRule"/>
</dbReference>
<dbReference type="GO" id="GO:0043571">
    <property type="term" value="P:maintenance of CRISPR repeat elements"/>
    <property type="evidence" value="ECO:0007669"/>
    <property type="project" value="UniProtKB-UniRule"/>
</dbReference>
<dbReference type="PROSITE" id="PS51749">
    <property type="entry name" value="HNH_CAS9"/>
    <property type="match status" value="1"/>
</dbReference>
<keyword evidence="7" id="KW-0460">Magnesium</keyword>
<evidence type="ECO:0000256" key="10">
    <source>
        <dbReference type="ARBA" id="ARBA00023125"/>
    </source>
</evidence>
<dbReference type="Pfam" id="PF16592">
    <property type="entry name" value="Cas9_REC"/>
    <property type="match status" value="1"/>
</dbReference>
<dbReference type="EMBL" id="CP014924">
    <property type="protein sequence ID" value="ANZ66846.1"/>
    <property type="molecule type" value="Genomic_DNA"/>
</dbReference>
<dbReference type="InterPro" id="IPR003615">
    <property type="entry name" value="HNH_nuc"/>
</dbReference>
<dbReference type="STRING" id="240427.AYR62_11555"/>
<dbReference type="OrthoDB" id="9757607at2"/>
<comment type="similarity">
    <text evidence="13">Belongs to the CRISPR-associated Cas9 family.</text>
</comment>
<evidence type="ECO:0000256" key="7">
    <source>
        <dbReference type="ARBA" id="ARBA00022842"/>
    </source>
</evidence>
<keyword evidence="16" id="KW-1185">Reference proteome</keyword>
<dbReference type="Pfam" id="PF16595">
    <property type="entry name" value="Cas9_PI"/>
    <property type="match status" value="1"/>
</dbReference>
<dbReference type="GO" id="GO:0051607">
    <property type="term" value="P:defense response to virus"/>
    <property type="evidence" value="ECO:0007669"/>
    <property type="project" value="UniProtKB-UniRule"/>
</dbReference>
<dbReference type="Pfam" id="PF13395">
    <property type="entry name" value="HNH_4"/>
    <property type="match status" value="1"/>
</dbReference>
<dbReference type="GO" id="GO:0003723">
    <property type="term" value="F:RNA binding"/>
    <property type="evidence" value="ECO:0007669"/>
    <property type="project" value="UniProtKB-UniRule"/>
</dbReference>
<dbReference type="Pfam" id="PF22702">
    <property type="entry name" value="Cas9_RuvC"/>
    <property type="match status" value="1"/>
</dbReference>
<dbReference type="HAMAP" id="MF_01480">
    <property type="entry name" value="Cas9"/>
    <property type="match status" value="1"/>
</dbReference>
<keyword evidence="4" id="KW-0479">Metal-binding</keyword>
<keyword evidence="5 13" id="KW-0255">Endonuclease</keyword>
<evidence type="ECO:0000256" key="9">
    <source>
        <dbReference type="ARBA" id="ARBA00023118"/>
    </source>
</evidence>
<evidence type="ECO:0000256" key="8">
    <source>
        <dbReference type="ARBA" id="ARBA00022884"/>
    </source>
</evidence>
<dbReference type="InterPro" id="IPR032240">
    <property type="entry name" value="Cas9_REC"/>
</dbReference>
<feature type="domain" description="HNH Cas9-type" evidence="14">
    <location>
        <begin position="787"/>
        <end position="940"/>
    </location>
</feature>
<keyword evidence="8 13" id="KW-0694">RNA-binding</keyword>
<protein>
    <recommendedName>
        <fullName evidence="13">CRISPR-associated endonuclease Cas9</fullName>
        <ecNumber evidence="13">3.1.-.-</ecNumber>
    </recommendedName>
</protein>
<keyword evidence="10 13" id="KW-0238">DNA-binding</keyword>
<evidence type="ECO:0000313" key="15">
    <source>
        <dbReference type="EMBL" id="ANZ66846.1"/>
    </source>
</evidence>
<dbReference type="InterPro" id="IPR055228">
    <property type="entry name" value="Cas9_RuvC"/>
</dbReference>
<evidence type="ECO:0000256" key="13">
    <source>
        <dbReference type="HAMAP-Rule" id="MF_01480"/>
    </source>
</evidence>
<comment type="domain">
    <text evidence="13">Has 2 endonuclease domains. The discontinuous RuvC-like domain cleaves the target DNA noncomplementary to crRNA while the HNH nuclease domain cleaves the target DNA complementary to crRNA.</text>
</comment>
<feature type="active site" description="Proton acceptor for HNH nuclease domain" evidence="13">
    <location>
        <position position="861"/>
    </location>
</feature>
<dbReference type="InterPro" id="IPR032237">
    <property type="entry name" value="Cas9_PI"/>
</dbReference>
<dbReference type="Pfam" id="PF16593">
    <property type="entry name" value="Cas9-BH"/>
    <property type="match status" value="1"/>
</dbReference>
<dbReference type="GO" id="GO:0016787">
    <property type="term" value="F:hydrolase activity"/>
    <property type="evidence" value="ECO:0007669"/>
    <property type="project" value="UniProtKB-KW"/>
</dbReference>
<comment type="similarity">
    <text evidence="2">Belongs to the CRISPR-associated protein Cas9 family. Subtype II-A subfamily.</text>
</comment>
<keyword evidence="11" id="KW-0464">Manganese</keyword>
<reference evidence="15 16" key="1">
    <citation type="submission" date="2016-03" db="EMBL/GenBank/DDBJ databases">
        <title>Pediococcus and Lactobacillus from brewery environment - whole genome sequencing and assembly.</title>
        <authorList>
            <person name="Behr J."/>
            <person name="Geissler A.J."/>
            <person name="Vogel R.F."/>
        </authorList>
    </citation>
    <scope>NUCLEOTIDE SEQUENCE [LARGE SCALE GENOMIC DNA]</scope>
    <source>
        <strain evidence="15 16">TMW 1.1995</strain>
    </source>
</reference>
<dbReference type="NCBIfam" id="TIGR01865">
    <property type="entry name" value="cas_Csn1"/>
    <property type="match status" value="1"/>
</dbReference>
<name>A0A1B2IXP8_9LACO</name>
<evidence type="ECO:0000256" key="12">
    <source>
        <dbReference type="ARBA" id="ARBA00046380"/>
    </source>
</evidence>
<dbReference type="InterPro" id="IPR032239">
    <property type="entry name" value="Cas9-BH"/>
</dbReference>
<keyword evidence="6 13" id="KW-0378">Hydrolase</keyword>
<gene>
    <name evidence="13" type="primary">cas9</name>
    <name evidence="15" type="ORF">AYR63_06645</name>
</gene>
<evidence type="ECO:0000259" key="14">
    <source>
        <dbReference type="PROSITE" id="PS51749"/>
    </source>
</evidence>
<sequence length="1368" mass="157769">MDKKYSIGLDIGTSSIGFVGVDENGWPLNIKGKRAIGAHLFREGEAAAETRGFRTTRRRYNRRKWRLRLLREIFDEPISRVDPTFFARMKESSVSPKDPNYDGLAKEILIPRDKDGKILYPTIYHLRHALMYEDHQFDIREIYLAIHHIVKYRGHFLLDGAAKNFESSNLDLKSDIHEINAILVGIFGNEQVQFNDQYVEKLKEVLLDSTQSRSDRQKAAAKVLLPTNDLDKDTTKILKTVSTEITKAITGLKAKFFVITGNDIAKDQQKDWTFSIDTLDEKMSVIEPSFSEKNFSLITILQKLYSSVTLAGIVPNGLSLSEAMIQKYDRHASDLVLLKKYWDTKPKVLKHQLQNTYAEYIEIHQVVDEFYSDLSKLIKNDDDTLAQEIKSKITIGNFLPKQRTTENGVIPYQLQQRELDTIIKNQQEYYPWLAEENPVADHQIAFPYKLDELVGFRIPYYVGPMIAKEDTSNSKNSKFAWMIRKQSGEVTPWNFDEKIDRTASATAFIDRMTTTDTYLIGEDVLPKQSLIYQRFEVLNELNKISIDGQPITRKQKQSVYTHVFEKKKTVQVKDVQKFLVSSGEVMSLPKIGGLANEKQFNSSLSTLYDYNKIIPDALEDRNKVDDIEKIILWSTIFEDNSIFVEKLDSIDWLTSSQRKRLAQKRYRGWGRLSLRLLTTFKNKDGYSILDELWNSNHNFMEIQAQSDFSEQIATANNNNLSQVLPAKWEPGRKNLASLDEFISNLYTSPQNKKALRKAIRVVQDMMTAAGHMPEKIFIEVARDTSNSHQQTIARQRQLQQLYQSEAKEVIDSSVRSELDDILKNRANIKDQLFLYFQQGGRDLYTGKAINIDKLSLYHIDHILPQSLVKDDSLDNRVLVSQKTNEDKGVTFVSDKYMNNMLPTWKRWHEMGLISARKLKNLTMRPDEIDKYAPGFIQRQLVETRQVTKLVIELLDALLGNSQTEIITIKASLSHQFRQQFDLVKIREVNDNHHAFDAFLAARIGTYLYKRYPKLRPYFVYGQYMQNHKNLKSINLIKTLDSDKAIVDEGTGEILWDKKSDLAKMIKIYNYQRLLITHESRTSFGAMYKQKILKATDAKQNGGGFKLVPTKRNWPVDIYGGYTGQTAAYLTIVRVYSKKTSELRVLPIYTNKVQQIEKAMTQGDKATMLAFKKVIAPQLGKENKKTHEIKIPEFDVVIPKVLLDQLVIDDIAGSPHRFRLGTDTYYHNSQQLFLPLSMQRQLMDRESDDKVYLDIFNDVLKQVDSYFNLYDVNGFRAALQKSKKAFEQLPINDFPKDVPDNKKKKGKRSILKEIFIGLHANATLGNLKQMGIKTDFGKLQKSNGLRITENCKIIHQSPTGLFERIVPIK</sequence>